<dbReference type="SUPFAM" id="SSF51905">
    <property type="entry name" value="FAD/NAD(P)-binding domain"/>
    <property type="match status" value="1"/>
</dbReference>
<dbReference type="AlphaFoldDB" id="B9L2I0"/>
<dbReference type="InterPro" id="IPR050464">
    <property type="entry name" value="Zeta_carotene_desat/Oxidored"/>
</dbReference>
<comment type="catalytic activity">
    <reaction evidence="6">
        <text>coproporphyrinogen III + 3 O2 = coproporphyrin III + 3 H2O2</text>
        <dbReference type="Rhea" id="RHEA:43436"/>
        <dbReference type="ChEBI" id="CHEBI:15379"/>
        <dbReference type="ChEBI" id="CHEBI:16240"/>
        <dbReference type="ChEBI" id="CHEBI:57309"/>
        <dbReference type="ChEBI" id="CHEBI:131725"/>
        <dbReference type="EC" id="1.3.3.15"/>
    </reaction>
</comment>
<evidence type="ECO:0000256" key="2">
    <source>
        <dbReference type="ARBA" id="ARBA00022630"/>
    </source>
</evidence>
<accession>B9L2I0</accession>
<comment type="subcellular location">
    <subcellularLocation>
        <location evidence="6">Cytoplasm</location>
    </subcellularLocation>
</comment>
<dbReference type="Gene3D" id="3.50.50.60">
    <property type="entry name" value="FAD/NAD(P)-binding domain"/>
    <property type="match status" value="1"/>
</dbReference>
<dbReference type="EMBL" id="CP001275">
    <property type="protein sequence ID" value="ACM06267.1"/>
    <property type="molecule type" value="Genomic_DNA"/>
</dbReference>
<comment type="function">
    <text evidence="6">Involved in coproporphyrin-dependent heme b biosynthesis. Catalyzes the oxidation of coproporphyrinogen III to coproporphyrin III.</text>
</comment>
<dbReference type="HOGENOM" id="CLU_009629_3_0_0"/>
<dbReference type="Pfam" id="PF01593">
    <property type="entry name" value="Amino_oxidase"/>
    <property type="match status" value="1"/>
</dbReference>
<dbReference type="InterPro" id="IPR002937">
    <property type="entry name" value="Amino_oxidase"/>
</dbReference>
<dbReference type="Gene3D" id="1.10.3110.10">
    <property type="entry name" value="protoporphyrinogen ix oxidase, domain 3"/>
    <property type="match status" value="1"/>
</dbReference>
<dbReference type="NCBIfam" id="TIGR00562">
    <property type="entry name" value="proto_IX_ox"/>
    <property type="match status" value="1"/>
</dbReference>
<comment type="pathway">
    <text evidence="6">Porphyrin-containing compound metabolism; protoheme biosynthesis.</text>
</comment>
<dbReference type="SUPFAM" id="SSF54373">
    <property type="entry name" value="FAD-linked reductases, C-terminal domain"/>
    <property type="match status" value="1"/>
</dbReference>
<keyword evidence="2 6" id="KW-0285">Flavoprotein</keyword>
<keyword evidence="4 6" id="KW-0560">Oxidoreductase</keyword>
<evidence type="ECO:0000256" key="4">
    <source>
        <dbReference type="ARBA" id="ARBA00023002"/>
    </source>
</evidence>
<dbReference type="GO" id="GO:0005737">
    <property type="term" value="C:cytoplasm"/>
    <property type="evidence" value="ECO:0007669"/>
    <property type="project" value="UniProtKB-SubCell"/>
</dbReference>
<evidence type="ECO:0000256" key="6">
    <source>
        <dbReference type="RuleBase" id="RU364052"/>
    </source>
</evidence>
<dbReference type="Proteomes" id="UP000000447">
    <property type="component" value="Chromosome"/>
</dbReference>
<dbReference type="UniPathway" id="UPA00252"/>
<dbReference type="EC" id="1.3.3.15" evidence="6"/>
<keyword evidence="3 6" id="KW-0274">FAD</keyword>
<dbReference type="Gene3D" id="3.90.660.20">
    <property type="entry name" value="Protoporphyrinogen oxidase, mitochondrial, domain 2"/>
    <property type="match status" value="1"/>
</dbReference>
<keyword evidence="6" id="KW-0963">Cytoplasm</keyword>
<gene>
    <name evidence="8" type="primary">hemG</name>
    <name evidence="8" type="ordered locus">trd_1381</name>
</gene>
<evidence type="ECO:0000256" key="3">
    <source>
        <dbReference type="ARBA" id="ARBA00022827"/>
    </source>
</evidence>
<keyword evidence="5 6" id="KW-0350">Heme biosynthesis</keyword>
<evidence type="ECO:0000256" key="5">
    <source>
        <dbReference type="ARBA" id="ARBA00023133"/>
    </source>
</evidence>
<dbReference type="InterPro" id="IPR004572">
    <property type="entry name" value="Protoporphyrinogen_oxidase"/>
</dbReference>
<evidence type="ECO:0000313" key="8">
    <source>
        <dbReference type="EMBL" id="ACM06267.1"/>
    </source>
</evidence>
<proteinExistence type="inferred from homology"/>
<dbReference type="GO" id="GO:0006783">
    <property type="term" value="P:heme biosynthetic process"/>
    <property type="evidence" value="ECO:0007669"/>
    <property type="project" value="UniProtKB-UniRule"/>
</dbReference>
<feature type="domain" description="Amine oxidase" evidence="7">
    <location>
        <begin position="8"/>
        <end position="453"/>
    </location>
</feature>
<dbReference type="GO" id="GO:0004729">
    <property type="term" value="F:oxygen-dependent protoporphyrinogen oxidase activity"/>
    <property type="evidence" value="ECO:0007669"/>
    <property type="project" value="UniProtKB-UniRule"/>
</dbReference>
<name>B9L2I0_THERP</name>
<dbReference type="eggNOG" id="COG1232">
    <property type="taxonomic scope" value="Bacteria"/>
</dbReference>
<protein>
    <recommendedName>
        <fullName evidence="6">Coproporphyrinogen III oxidase</fullName>
        <ecNumber evidence="6">1.3.3.15</ecNumber>
    </recommendedName>
</protein>
<comment type="cofactor">
    <cofactor evidence="1 6">
        <name>FAD</name>
        <dbReference type="ChEBI" id="CHEBI:57692"/>
    </cofactor>
</comment>
<organism evidence="8 9">
    <name type="scientific">Thermomicrobium roseum (strain ATCC 27502 / DSM 5159 / P-2)</name>
    <dbReference type="NCBI Taxonomy" id="309801"/>
    <lineage>
        <taxon>Bacteria</taxon>
        <taxon>Pseudomonadati</taxon>
        <taxon>Thermomicrobiota</taxon>
        <taxon>Thermomicrobia</taxon>
        <taxon>Thermomicrobiales</taxon>
        <taxon>Thermomicrobiaceae</taxon>
        <taxon>Thermomicrobium</taxon>
    </lineage>
</organism>
<dbReference type="PANTHER" id="PTHR42923:SF3">
    <property type="entry name" value="PROTOPORPHYRINOGEN OXIDASE"/>
    <property type="match status" value="1"/>
</dbReference>
<dbReference type="STRING" id="309801.trd_1381"/>
<evidence type="ECO:0000313" key="9">
    <source>
        <dbReference type="Proteomes" id="UP000000447"/>
    </source>
</evidence>
<keyword evidence="9" id="KW-1185">Reference proteome</keyword>
<dbReference type="InterPro" id="IPR036188">
    <property type="entry name" value="FAD/NAD-bd_sf"/>
</dbReference>
<dbReference type="PANTHER" id="PTHR42923">
    <property type="entry name" value="PROTOPORPHYRINOGEN OXIDASE"/>
    <property type="match status" value="1"/>
</dbReference>
<sequence length="464" mass="49505">MVVIGGGIAGLAAAWRLEQLSPAISVTLIEAEPRLGGWIRTEHWGEVIIEHGPDSWVASKPAATELARALGLESEIIGLRADQAETSIMHDGRLLPLPSGLSLLVPTRLRPLLTSPLLSPLGKLRLLAEYLVPPRLDEDDESLASFVRRRFGREFAERVAEPLLSGIFAGDAGQLSVLATYPQLRRLERERGSLLRARAMQARRPAGLAGGSPFLTLRSGMGRLVRAVAGDLQRTVVRTGATALGIAPSNGGFAIDLADGTRLEADGVILAVPAWRAARLFERSFTRAAAVLQALPYASSAAVTLVYRQSDLAGFARGRGFLVPAREGRPISAVTWVTNKFPARAPEHLGLVRVFFRAERAGLSDDAPAEIPVAVALQELRSAVGLQAEPLHAIVSRHERALPQYCVGHRQRVAELRSLLGSWPGLALAGAAYDGVGVSDCIASGWRAAEAVLQGIGARQSVGR</sequence>
<reference evidence="8 9" key="1">
    <citation type="journal article" date="2009" name="PLoS ONE">
        <title>Complete genome sequence of the aerobic CO-oxidizing thermophile Thermomicrobium roseum.</title>
        <authorList>
            <person name="Wu D."/>
            <person name="Raymond J."/>
            <person name="Wu M."/>
            <person name="Chatterji S."/>
            <person name="Ren Q."/>
            <person name="Graham J.E."/>
            <person name="Bryant D.A."/>
            <person name="Robb F."/>
            <person name="Colman A."/>
            <person name="Tallon L.J."/>
            <person name="Badger J.H."/>
            <person name="Madupu R."/>
            <person name="Ward N.L."/>
            <person name="Eisen J.A."/>
        </authorList>
    </citation>
    <scope>NUCLEOTIDE SEQUENCE [LARGE SCALE GENOMIC DNA]</scope>
    <source>
        <strain evidence="9">ATCC 27502 / DSM 5159 / P-2</strain>
    </source>
</reference>
<evidence type="ECO:0000259" key="7">
    <source>
        <dbReference type="Pfam" id="PF01593"/>
    </source>
</evidence>
<comment type="similarity">
    <text evidence="6">Belongs to the protoporphyrinogen/coproporphyrinogen oxidase family. Coproporphyrinogen III oxidase subfamily.</text>
</comment>
<evidence type="ECO:0000256" key="1">
    <source>
        <dbReference type="ARBA" id="ARBA00001974"/>
    </source>
</evidence>
<dbReference type="KEGG" id="tro:trd_1381"/>